<dbReference type="Proteomes" id="UP000178116">
    <property type="component" value="Unassembled WGS sequence"/>
</dbReference>
<dbReference type="Pfam" id="PF00005">
    <property type="entry name" value="ABC_tran"/>
    <property type="match status" value="1"/>
</dbReference>
<accession>A0A1G2LWC1</accession>
<dbReference type="InterPro" id="IPR005286">
    <property type="entry name" value="Cell_div_FtsE"/>
</dbReference>
<dbReference type="PROSITE" id="PS50893">
    <property type="entry name" value="ABC_TRANSPORTER_2"/>
    <property type="match status" value="1"/>
</dbReference>
<dbReference type="NCBIfam" id="TIGR02673">
    <property type="entry name" value="FtsE"/>
    <property type="match status" value="1"/>
</dbReference>
<dbReference type="PANTHER" id="PTHR24220:SF470">
    <property type="entry name" value="CELL DIVISION ATP-BINDING PROTEIN FTSE"/>
    <property type="match status" value="1"/>
</dbReference>
<evidence type="ECO:0000313" key="12">
    <source>
        <dbReference type="Proteomes" id="UP000178116"/>
    </source>
</evidence>
<dbReference type="InterPro" id="IPR003439">
    <property type="entry name" value="ABC_transporter-like_ATP-bd"/>
</dbReference>
<dbReference type="FunFam" id="3.40.50.300:FF:000056">
    <property type="entry name" value="Cell division ATP-binding protein FtsE"/>
    <property type="match status" value="1"/>
</dbReference>
<dbReference type="GO" id="GO:0005524">
    <property type="term" value="F:ATP binding"/>
    <property type="evidence" value="ECO:0007669"/>
    <property type="project" value="UniProtKB-UniRule"/>
</dbReference>
<evidence type="ECO:0000313" key="11">
    <source>
        <dbReference type="EMBL" id="OHA15081.1"/>
    </source>
</evidence>
<dbReference type="SMART" id="SM00382">
    <property type="entry name" value="AAA"/>
    <property type="match status" value="1"/>
</dbReference>
<dbReference type="GO" id="GO:0022857">
    <property type="term" value="F:transmembrane transporter activity"/>
    <property type="evidence" value="ECO:0007669"/>
    <property type="project" value="TreeGrafter"/>
</dbReference>
<dbReference type="AlphaFoldDB" id="A0A1G2LWC1"/>
<dbReference type="InterPro" id="IPR017871">
    <property type="entry name" value="ABC_transporter-like_CS"/>
</dbReference>
<comment type="similarity">
    <text evidence="1 9">Belongs to the ABC transporter superfamily.</text>
</comment>
<proteinExistence type="inferred from homology"/>
<evidence type="ECO:0000256" key="1">
    <source>
        <dbReference type="ARBA" id="ARBA00005417"/>
    </source>
</evidence>
<dbReference type="GO" id="GO:0051301">
    <property type="term" value="P:cell division"/>
    <property type="evidence" value="ECO:0007669"/>
    <property type="project" value="UniProtKB-UniRule"/>
</dbReference>
<keyword evidence="6 9" id="KW-0067">ATP-binding</keyword>
<comment type="subcellular location">
    <subcellularLocation>
        <location evidence="9">Cell membrane</location>
        <topology evidence="9">Peripheral membrane protein</topology>
        <orientation evidence="9">Cytoplasmic side</orientation>
    </subcellularLocation>
</comment>
<dbReference type="PROSITE" id="PS00211">
    <property type="entry name" value="ABC_TRANSPORTER_1"/>
    <property type="match status" value="1"/>
</dbReference>
<dbReference type="EMBL" id="MHRA01000029">
    <property type="protein sequence ID" value="OHA15081.1"/>
    <property type="molecule type" value="Genomic_DNA"/>
</dbReference>
<evidence type="ECO:0000256" key="2">
    <source>
        <dbReference type="ARBA" id="ARBA00020019"/>
    </source>
</evidence>
<comment type="subunit">
    <text evidence="9">Homodimer. Forms a membrane-associated complex with FtsX.</text>
</comment>
<dbReference type="InterPro" id="IPR027417">
    <property type="entry name" value="P-loop_NTPase"/>
</dbReference>
<organism evidence="11 12">
    <name type="scientific">Candidatus Tagabacteria bacterium RIFCSPLOWO2_01_FULL_42_9</name>
    <dbReference type="NCBI Taxonomy" id="1802296"/>
    <lineage>
        <taxon>Bacteria</taxon>
        <taxon>Candidatus Tagaibacteriota</taxon>
    </lineage>
</organism>
<comment type="caution">
    <text evidence="11">The sequence shown here is derived from an EMBL/GenBank/DDBJ whole genome shotgun (WGS) entry which is preliminary data.</text>
</comment>
<keyword evidence="7 9" id="KW-0472">Membrane</keyword>
<evidence type="ECO:0000259" key="10">
    <source>
        <dbReference type="PROSITE" id="PS50893"/>
    </source>
</evidence>
<dbReference type="PANTHER" id="PTHR24220">
    <property type="entry name" value="IMPORT ATP-BINDING PROTEIN"/>
    <property type="match status" value="1"/>
</dbReference>
<dbReference type="GO" id="GO:0005886">
    <property type="term" value="C:plasma membrane"/>
    <property type="evidence" value="ECO:0007669"/>
    <property type="project" value="UniProtKB-SubCell"/>
</dbReference>
<keyword evidence="3 9" id="KW-1003">Cell membrane</keyword>
<feature type="domain" description="ABC transporter" evidence="10">
    <location>
        <begin position="2"/>
        <end position="226"/>
    </location>
</feature>
<dbReference type="Gene3D" id="3.40.50.300">
    <property type="entry name" value="P-loop containing nucleotide triphosphate hydrolases"/>
    <property type="match status" value="1"/>
</dbReference>
<protein>
    <recommendedName>
        <fullName evidence="2 9">Cell division ATP-binding protein FtsE</fullName>
    </recommendedName>
</protein>
<keyword evidence="4 9" id="KW-0132">Cell division</keyword>
<dbReference type="InterPro" id="IPR003593">
    <property type="entry name" value="AAA+_ATPase"/>
</dbReference>
<dbReference type="SUPFAM" id="SSF52540">
    <property type="entry name" value="P-loop containing nucleoside triphosphate hydrolases"/>
    <property type="match status" value="1"/>
</dbReference>
<gene>
    <name evidence="9" type="primary">ftsE</name>
    <name evidence="11" type="ORF">A3A10_01175</name>
</gene>
<evidence type="ECO:0000256" key="3">
    <source>
        <dbReference type="ARBA" id="ARBA00022475"/>
    </source>
</evidence>
<sequence>MVYFEKVTKIYSPTSTALEDVNFSIEPQEFISLVGQSGSGKTTLLKLLLAEEKPTSGKVFFESQDVHSLSKSELPHLRRRIGCVFQEFRLLPSKTAYENIAFAMEAAGKTDEDINENVSQVLEVVGLSDKSWHFPHELSGGEKQRVAIARAIVNQPDLIIADEPTGNLDPLNTREVIEILKKINEIGTTVLMATHNKDVVNSLGKRVVTIEKGKIIRDDKGGRYVI</sequence>
<evidence type="ECO:0000256" key="8">
    <source>
        <dbReference type="ARBA" id="ARBA00023306"/>
    </source>
</evidence>
<comment type="function">
    <text evidence="9">Part of the ABC transporter FtsEX involved in cellular division.</text>
</comment>
<evidence type="ECO:0000256" key="6">
    <source>
        <dbReference type="ARBA" id="ARBA00022840"/>
    </source>
</evidence>
<evidence type="ECO:0000256" key="9">
    <source>
        <dbReference type="RuleBase" id="RU365094"/>
    </source>
</evidence>
<reference evidence="11 12" key="1">
    <citation type="journal article" date="2016" name="Nat. Commun.">
        <title>Thousands of microbial genomes shed light on interconnected biogeochemical processes in an aquifer system.</title>
        <authorList>
            <person name="Anantharaman K."/>
            <person name="Brown C.T."/>
            <person name="Hug L.A."/>
            <person name="Sharon I."/>
            <person name="Castelle C.J."/>
            <person name="Probst A.J."/>
            <person name="Thomas B.C."/>
            <person name="Singh A."/>
            <person name="Wilkins M.J."/>
            <person name="Karaoz U."/>
            <person name="Brodie E.L."/>
            <person name="Williams K.H."/>
            <person name="Hubbard S.S."/>
            <person name="Banfield J.F."/>
        </authorList>
    </citation>
    <scope>NUCLEOTIDE SEQUENCE [LARGE SCALE GENOMIC DNA]</scope>
</reference>
<keyword evidence="5 9" id="KW-0547">Nucleotide-binding</keyword>
<evidence type="ECO:0000256" key="7">
    <source>
        <dbReference type="ARBA" id="ARBA00023136"/>
    </source>
</evidence>
<keyword evidence="8 9" id="KW-0131">Cell cycle</keyword>
<evidence type="ECO:0000256" key="4">
    <source>
        <dbReference type="ARBA" id="ARBA00022618"/>
    </source>
</evidence>
<dbReference type="InterPro" id="IPR015854">
    <property type="entry name" value="ABC_transpr_LolD-like"/>
</dbReference>
<dbReference type="GO" id="GO:0016887">
    <property type="term" value="F:ATP hydrolysis activity"/>
    <property type="evidence" value="ECO:0007669"/>
    <property type="project" value="InterPro"/>
</dbReference>
<evidence type="ECO:0000256" key="5">
    <source>
        <dbReference type="ARBA" id="ARBA00022741"/>
    </source>
</evidence>
<name>A0A1G2LWC1_9BACT</name>